<name>A0A4Y3KWP4_9CELL</name>
<keyword evidence="4 6" id="KW-1133">Transmembrane helix</keyword>
<dbReference type="PRINTS" id="PR00813">
    <property type="entry name" value="BCTERIALGSPG"/>
</dbReference>
<dbReference type="NCBIfam" id="TIGR02532">
    <property type="entry name" value="IV_pilin_GFxxxE"/>
    <property type="match status" value="1"/>
</dbReference>
<keyword evidence="3 6" id="KW-0812">Transmembrane</keyword>
<evidence type="ECO:0000256" key="2">
    <source>
        <dbReference type="ARBA" id="ARBA00022481"/>
    </source>
</evidence>
<dbReference type="Proteomes" id="UP000317046">
    <property type="component" value="Unassembled WGS sequence"/>
</dbReference>
<gene>
    <name evidence="7" type="ORF">CCE01nite_27580</name>
</gene>
<feature type="transmembrane region" description="Helical" evidence="6">
    <location>
        <begin position="45"/>
        <end position="69"/>
    </location>
</feature>
<evidence type="ECO:0000256" key="4">
    <source>
        <dbReference type="ARBA" id="ARBA00022989"/>
    </source>
</evidence>
<evidence type="ECO:0008006" key="9">
    <source>
        <dbReference type="Google" id="ProtNLM"/>
    </source>
</evidence>
<dbReference type="InterPro" id="IPR045584">
    <property type="entry name" value="Pilin-like"/>
</dbReference>
<dbReference type="PANTHER" id="PTHR30093">
    <property type="entry name" value="GENERAL SECRETION PATHWAY PROTEIN G"/>
    <property type="match status" value="1"/>
</dbReference>
<sequence>MNRVHHLIRPRPALSWKTDSHDTTEREHDVIARIRKSMQEKDQGFTLIELLVVMIIIGILAAIAIPVFLNQRKKANDTAATSDVSTLGKEIATYYVDAKDPIAAGAFGVGSTDSKWSIGTGTTAIADMGVKSGPVSGATLSYTGTGGATIANAAVNWCVTLTYTGGTRTTVFYSAAKGLNKESC</sequence>
<dbReference type="Pfam" id="PF07963">
    <property type="entry name" value="N_methyl"/>
    <property type="match status" value="1"/>
</dbReference>
<comment type="subcellular location">
    <subcellularLocation>
        <location evidence="1">Membrane</location>
        <topology evidence="1">Single-pass membrane protein</topology>
    </subcellularLocation>
</comment>
<evidence type="ECO:0000256" key="6">
    <source>
        <dbReference type="SAM" id="Phobius"/>
    </source>
</evidence>
<evidence type="ECO:0000313" key="7">
    <source>
        <dbReference type="EMBL" id="GEA88809.1"/>
    </source>
</evidence>
<dbReference type="GO" id="GO:0016020">
    <property type="term" value="C:membrane"/>
    <property type="evidence" value="ECO:0007669"/>
    <property type="project" value="UniProtKB-SubCell"/>
</dbReference>
<keyword evidence="2" id="KW-0488">Methylation</keyword>
<evidence type="ECO:0000256" key="3">
    <source>
        <dbReference type="ARBA" id="ARBA00022692"/>
    </source>
</evidence>
<dbReference type="GO" id="GO:0015627">
    <property type="term" value="C:type II protein secretion system complex"/>
    <property type="evidence" value="ECO:0007669"/>
    <property type="project" value="InterPro"/>
</dbReference>
<dbReference type="InterPro" id="IPR000983">
    <property type="entry name" value="Bac_GSPG_pilin"/>
</dbReference>
<dbReference type="Gene3D" id="3.30.700.10">
    <property type="entry name" value="Glycoprotein, Type 4 Pilin"/>
    <property type="match status" value="1"/>
</dbReference>
<dbReference type="GO" id="GO:0015628">
    <property type="term" value="P:protein secretion by the type II secretion system"/>
    <property type="evidence" value="ECO:0007669"/>
    <property type="project" value="InterPro"/>
</dbReference>
<dbReference type="PANTHER" id="PTHR30093:SF44">
    <property type="entry name" value="TYPE II SECRETION SYSTEM CORE PROTEIN G"/>
    <property type="match status" value="1"/>
</dbReference>
<dbReference type="SUPFAM" id="SSF54523">
    <property type="entry name" value="Pili subunits"/>
    <property type="match status" value="1"/>
</dbReference>
<reference evidence="7" key="1">
    <citation type="submission" date="2019-06" db="EMBL/GenBank/DDBJ databases">
        <title>Whole genome shotgun sequence of Cellulomonas cellasea NBRC 3753.</title>
        <authorList>
            <person name="Hosoyama A."/>
            <person name="Uohara A."/>
            <person name="Ohji S."/>
            <person name="Ichikawa N."/>
        </authorList>
    </citation>
    <scope>NUCLEOTIDE SEQUENCE [LARGE SCALE GENOMIC DNA]</scope>
    <source>
        <strain evidence="7">NBRC 3753</strain>
    </source>
</reference>
<protein>
    <recommendedName>
        <fullName evidence="9">Prepilin-type N-terminal cleavage/methylation domain-containing protein</fullName>
    </recommendedName>
</protein>
<keyword evidence="5 6" id="KW-0472">Membrane</keyword>
<comment type="caution">
    <text evidence="7">The sequence shown here is derived from an EMBL/GenBank/DDBJ whole genome shotgun (WGS) entry which is preliminary data.</text>
</comment>
<evidence type="ECO:0000256" key="5">
    <source>
        <dbReference type="ARBA" id="ARBA00023136"/>
    </source>
</evidence>
<evidence type="ECO:0000313" key="8">
    <source>
        <dbReference type="Proteomes" id="UP000317046"/>
    </source>
</evidence>
<dbReference type="AlphaFoldDB" id="A0A4Y3KWP4"/>
<dbReference type="EMBL" id="BJLR01000025">
    <property type="protein sequence ID" value="GEA88809.1"/>
    <property type="molecule type" value="Genomic_DNA"/>
</dbReference>
<accession>A0A4Y3KWP4</accession>
<keyword evidence="8" id="KW-1185">Reference proteome</keyword>
<proteinExistence type="predicted"/>
<evidence type="ECO:0000256" key="1">
    <source>
        <dbReference type="ARBA" id="ARBA00004167"/>
    </source>
</evidence>
<dbReference type="InterPro" id="IPR012902">
    <property type="entry name" value="N_methyl_site"/>
</dbReference>
<dbReference type="PROSITE" id="PS00409">
    <property type="entry name" value="PROKAR_NTER_METHYL"/>
    <property type="match status" value="1"/>
</dbReference>
<organism evidence="7 8">
    <name type="scientific">Cellulomonas cellasea</name>
    <dbReference type="NCBI Taxonomy" id="43670"/>
    <lineage>
        <taxon>Bacteria</taxon>
        <taxon>Bacillati</taxon>
        <taxon>Actinomycetota</taxon>
        <taxon>Actinomycetes</taxon>
        <taxon>Micrococcales</taxon>
        <taxon>Cellulomonadaceae</taxon>
        <taxon>Cellulomonas</taxon>
    </lineage>
</organism>